<accession>A0A0W0WDZ4</accession>
<keyword evidence="2" id="KW-0378">Hydrolase</keyword>
<name>A0A0W0WDZ4_9GAMM</name>
<keyword evidence="2" id="KW-0012">Acyltransferase</keyword>
<dbReference type="InterPro" id="IPR000073">
    <property type="entry name" value="AB_hydrolase_1"/>
</dbReference>
<keyword evidence="2" id="KW-0808">Transferase</keyword>
<dbReference type="InterPro" id="IPR029058">
    <property type="entry name" value="AB_hydrolase_fold"/>
</dbReference>
<evidence type="ECO:0000259" key="1">
    <source>
        <dbReference type="Pfam" id="PF12697"/>
    </source>
</evidence>
<dbReference type="STRING" id="466.Lmac_0546"/>
<feature type="domain" description="AB hydrolase-1" evidence="1">
    <location>
        <begin position="7"/>
        <end position="251"/>
    </location>
</feature>
<dbReference type="Pfam" id="PF12697">
    <property type="entry name" value="Abhydrolase_6"/>
    <property type="match status" value="1"/>
</dbReference>
<dbReference type="SUPFAM" id="SSF53474">
    <property type="entry name" value="alpha/beta-Hydrolases"/>
    <property type="match status" value="1"/>
</dbReference>
<comment type="caution">
    <text evidence="2">The sequence shown here is derived from an EMBL/GenBank/DDBJ whole genome shotgun (WGS) entry which is preliminary data.</text>
</comment>
<dbReference type="Proteomes" id="UP000054908">
    <property type="component" value="Unassembled WGS sequence"/>
</dbReference>
<dbReference type="RefSeq" id="WP_058451374.1">
    <property type="nucleotide sequence ID" value="NZ_CAAAIB010000005.1"/>
</dbReference>
<sequence>MRELIHFAHGNGFPSPCYRQLLNGLEARYDCCYIDRIGHNPQFPVTENWHYLVDEVINSIKEQSRQPVIAVGHSLGGVLSLLAAIEQPSLFRAVIMLDSPLIGRFKSSMVRLAKALGVIDRVTPAARTRGRRKHWQSREQLIAYLRTRVLFRTFTDECLQDYIDYGLKKTEDGYVLRFDRHIEYLIYRTIPHTLSEYEGRLVVPSALIYGDKSNVVDRLDIRYMEKHYNIPGYQTKGTHMFPMEYPAQVAKQILSHLDAILN</sequence>
<dbReference type="AlphaFoldDB" id="A0A0W0WDZ4"/>
<dbReference type="PANTHER" id="PTHR46438">
    <property type="entry name" value="ALPHA/BETA-HYDROLASES SUPERFAMILY PROTEIN"/>
    <property type="match status" value="1"/>
</dbReference>
<dbReference type="GO" id="GO:0016787">
    <property type="term" value="F:hydrolase activity"/>
    <property type="evidence" value="ECO:0007669"/>
    <property type="project" value="UniProtKB-KW"/>
</dbReference>
<organism evidence="2 3">
    <name type="scientific">Legionella maceachernii</name>
    <dbReference type="NCBI Taxonomy" id="466"/>
    <lineage>
        <taxon>Bacteria</taxon>
        <taxon>Pseudomonadati</taxon>
        <taxon>Pseudomonadota</taxon>
        <taxon>Gammaproteobacteria</taxon>
        <taxon>Legionellales</taxon>
        <taxon>Legionellaceae</taxon>
        <taxon>Legionella</taxon>
    </lineage>
</organism>
<reference evidence="2 3" key="1">
    <citation type="submission" date="2015-11" db="EMBL/GenBank/DDBJ databases">
        <title>Genomic analysis of 38 Legionella species identifies large and diverse effector repertoires.</title>
        <authorList>
            <person name="Burstein D."/>
            <person name="Amaro F."/>
            <person name="Zusman T."/>
            <person name="Lifshitz Z."/>
            <person name="Cohen O."/>
            <person name="Gilbert J.A."/>
            <person name="Pupko T."/>
            <person name="Shuman H.A."/>
            <person name="Segal G."/>
        </authorList>
    </citation>
    <scope>NUCLEOTIDE SEQUENCE [LARGE SCALE GENOMIC DNA]</scope>
    <source>
        <strain evidence="2 3">PX-1-G2-E2</strain>
    </source>
</reference>
<dbReference type="PATRIC" id="fig|466.6.peg.583"/>
<dbReference type="EMBL" id="LNYL01000013">
    <property type="protein sequence ID" value="KTD30551.1"/>
    <property type="molecule type" value="Genomic_DNA"/>
</dbReference>
<keyword evidence="3" id="KW-1185">Reference proteome</keyword>
<evidence type="ECO:0000313" key="3">
    <source>
        <dbReference type="Proteomes" id="UP000054908"/>
    </source>
</evidence>
<dbReference type="Gene3D" id="3.40.50.1820">
    <property type="entry name" value="alpha/beta hydrolase"/>
    <property type="match status" value="1"/>
</dbReference>
<protein>
    <submittedName>
        <fullName evidence="2">Hydrolase/acyltransferase</fullName>
    </submittedName>
</protein>
<proteinExistence type="predicted"/>
<evidence type="ECO:0000313" key="2">
    <source>
        <dbReference type="EMBL" id="KTD30551.1"/>
    </source>
</evidence>
<gene>
    <name evidence="2" type="ORF">Lmac_0546</name>
</gene>
<dbReference type="GO" id="GO:0016746">
    <property type="term" value="F:acyltransferase activity"/>
    <property type="evidence" value="ECO:0007669"/>
    <property type="project" value="UniProtKB-KW"/>
</dbReference>
<dbReference type="OrthoDB" id="5729753at2"/>